<reference evidence="3" key="2">
    <citation type="submission" date="2025-09" db="UniProtKB">
        <authorList>
            <consortium name="Ensembl"/>
        </authorList>
    </citation>
    <scope>IDENTIFICATION</scope>
</reference>
<organism evidence="3 4">
    <name type="scientific">Marmota marmota marmota</name>
    <name type="common">Alpine marmot</name>
    <dbReference type="NCBI Taxonomy" id="9994"/>
    <lineage>
        <taxon>Eukaryota</taxon>
        <taxon>Metazoa</taxon>
        <taxon>Chordata</taxon>
        <taxon>Craniata</taxon>
        <taxon>Vertebrata</taxon>
        <taxon>Euteleostomi</taxon>
        <taxon>Mammalia</taxon>
        <taxon>Eutheria</taxon>
        <taxon>Euarchontoglires</taxon>
        <taxon>Glires</taxon>
        <taxon>Rodentia</taxon>
        <taxon>Sciuromorpha</taxon>
        <taxon>Sciuridae</taxon>
        <taxon>Xerinae</taxon>
        <taxon>Marmotini</taxon>
        <taxon>Marmota</taxon>
    </lineage>
</organism>
<sequence length="124" mass="14084">MDKHPLLGLLILLCWLRGESLRPTAAPSSLTSVFLFSYEAMEVIQCRMCHLQFPGENCSRGRGICTATTDEACTVGRMFKKNGKPWLTFMGCLKNCANVENIKWSTYLVNFRCCRSYDLCNENI</sequence>
<protein>
    <submittedName>
        <fullName evidence="3">Prostate and testis expressed 1</fullName>
    </submittedName>
</protein>
<gene>
    <name evidence="3" type="primary">PATE1</name>
</gene>
<accession>A0A8C6EMS0</accession>
<keyword evidence="1" id="KW-0732">Signal</keyword>
<evidence type="ECO:0000256" key="1">
    <source>
        <dbReference type="SAM" id="SignalP"/>
    </source>
</evidence>
<dbReference type="Pfam" id="PF00021">
    <property type="entry name" value="UPAR_LY6"/>
    <property type="match status" value="1"/>
</dbReference>
<dbReference type="GeneTree" id="ENSGT00390000012586"/>
<feature type="chain" id="PRO_5034612492" evidence="1">
    <location>
        <begin position="21"/>
        <end position="124"/>
    </location>
</feature>
<reference evidence="3" key="1">
    <citation type="submission" date="2025-08" db="UniProtKB">
        <authorList>
            <consortium name="Ensembl"/>
        </authorList>
    </citation>
    <scope>IDENTIFICATION</scope>
</reference>
<dbReference type="InterPro" id="IPR016054">
    <property type="entry name" value="LY6_UPA_recep-like"/>
</dbReference>
<feature type="signal peptide" evidence="1">
    <location>
        <begin position="1"/>
        <end position="20"/>
    </location>
</feature>
<evidence type="ECO:0000259" key="2">
    <source>
        <dbReference type="Pfam" id="PF00021"/>
    </source>
</evidence>
<proteinExistence type="predicted"/>
<dbReference type="CDD" id="cd23577">
    <property type="entry name" value="TFP_LU_ECD_PATE1"/>
    <property type="match status" value="1"/>
</dbReference>
<dbReference type="GO" id="GO:0030548">
    <property type="term" value="F:acetylcholine receptor regulator activity"/>
    <property type="evidence" value="ECO:0007669"/>
    <property type="project" value="Ensembl"/>
</dbReference>
<evidence type="ECO:0000313" key="3">
    <source>
        <dbReference type="Ensembl" id="ENSMMMP00000001390.1"/>
    </source>
</evidence>
<dbReference type="Ensembl" id="ENSMMMT00000001559.1">
    <property type="protein sequence ID" value="ENSMMMP00000001390.1"/>
    <property type="gene ID" value="ENSMMMG00000001290.1"/>
</dbReference>
<feature type="domain" description="UPAR/Ly6" evidence="2">
    <location>
        <begin position="44"/>
        <end position="122"/>
    </location>
</feature>
<dbReference type="AlphaFoldDB" id="A0A8C6EMS0"/>
<evidence type="ECO:0000313" key="4">
    <source>
        <dbReference type="Proteomes" id="UP000694407"/>
    </source>
</evidence>
<dbReference type="Proteomes" id="UP000694407">
    <property type="component" value="Unplaced"/>
</dbReference>
<keyword evidence="4" id="KW-1185">Reference proteome</keyword>
<name>A0A8C6EMS0_MARMA</name>